<dbReference type="EMBL" id="JBFXLT010000050">
    <property type="protein sequence ID" value="KAL2812199.1"/>
    <property type="molecule type" value="Genomic_DNA"/>
</dbReference>
<evidence type="ECO:0000256" key="1">
    <source>
        <dbReference type="SAM" id="MobiDB-lite"/>
    </source>
</evidence>
<keyword evidence="3" id="KW-1185">Reference proteome</keyword>
<name>A0ABR4H9R6_9EURO</name>
<sequence length="165" mass="17678">MGLCVGECCSDGGRAPFSRRQTSKRQCLNVAFSPQLHFEFNWYLWGIGDSRWPPATLLPLAGSAAKVPAGLAQLLSTPQSPGARDTSGTAPRTGQSRHRPAPNPHSDCSGHGETVLHVGGNTLPTLCFSPAGGRIKACFCPMNCLVFFLLQPRQLKQSFSVSSPR</sequence>
<reference evidence="2 3" key="1">
    <citation type="submission" date="2024-07" db="EMBL/GenBank/DDBJ databases">
        <title>Section-level genome sequencing and comparative genomics of Aspergillus sections Usti and Cavernicolus.</title>
        <authorList>
            <consortium name="Lawrence Berkeley National Laboratory"/>
            <person name="Nybo J.L."/>
            <person name="Vesth T.C."/>
            <person name="Theobald S."/>
            <person name="Frisvad J.C."/>
            <person name="Larsen T.O."/>
            <person name="Kjaerboelling I."/>
            <person name="Rothschild-Mancinelli K."/>
            <person name="Lyhne E.K."/>
            <person name="Kogle M.E."/>
            <person name="Barry K."/>
            <person name="Clum A."/>
            <person name="Na H."/>
            <person name="Ledsgaard L."/>
            <person name="Lin J."/>
            <person name="Lipzen A."/>
            <person name="Kuo A."/>
            <person name="Riley R."/>
            <person name="Mondo S."/>
            <person name="Labutti K."/>
            <person name="Haridas S."/>
            <person name="Pangalinan J."/>
            <person name="Salamov A.A."/>
            <person name="Simmons B.A."/>
            <person name="Magnuson J.K."/>
            <person name="Chen J."/>
            <person name="Drula E."/>
            <person name="Henrissat B."/>
            <person name="Wiebenga A."/>
            <person name="Lubbers R.J."/>
            <person name="Gomes A.C."/>
            <person name="Makela M.R."/>
            <person name="Stajich J."/>
            <person name="Grigoriev I.V."/>
            <person name="Mortensen U.H."/>
            <person name="De Vries R.P."/>
            <person name="Baker S.E."/>
            <person name="Andersen M.R."/>
        </authorList>
    </citation>
    <scope>NUCLEOTIDE SEQUENCE [LARGE SCALE GENOMIC DNA]</scope>
    <source>
        <strain evidence="2 3">CBS 588.65</strain>
    </source>
</reference>
<feature type="compositionally biased region" description="Polar residues" evidence="1">
    <location>
        <begin position="75"/>
        <end position="94"/>
    </location>
</feature>
<gene>
    <name evidence="2" type="ORF">BJX63DRAFT_260529</name>
</gene>
<organism evidence="2 3">
    <name type="scientific">Aspergillus granulosus</name>
    <dbReference type="NCBI Taxonomy" id="176169"/>
    <lineage>
        <taxon>Eukaryota</taxon>
        <taxon>Fungi</taxon>
        <taxon>Dikarya</taxon>
        <taxon>Ascomycota</taxon>
        <taxon>Pezizomycotina</taxon>
        <taxon>Eurotiomycetes</taxon>
        <taxon>Eurotiomycetidae</taxon>
        <taxon>Eurotiales</taxon>
        <taxon>Aspergillaceae</taxon>
        <taxon>Aspergillus</taxon>
        <taxon>Aspergillus subgen. Nidulantes</taxon>
    </lineage>
</organism>
<evidence type="ECO:0000313" key="2">
    <source>
        <dbReference type="EMBL" id="KAL2812199.1"/>
    </source>
</evidence>
<evidence type="ECO:0000313" key="3">
    <source>
        <dbReference type="Proteomes" id="UP001610334"/>
    </source>
</evidence>
<proteinExistence type="predicted"/>
<dbReference type="Proteomes" id="UP001610334">
    <property type="component" value="Unassembled WGS sequence"/>
</dbReference>
<comment type="caution">
    <text evidence="2">The sequence shown here is derived from an EMBL/GenBank/DDBJ whole genome shotgun (WGS) entry which is preliminary data.</text>
</comment>
<feature type="region of interest" description="Disordered" evidence="1">
    <location>
        <begin position="75"/>
        <end position="112"/>
    </location>
</feature>
<protein>
    <submittedName>
        <fullName evidence="2">Uncharacterized protein</fullName>
    </submittedName>
</protein>
<accession>A0ABR4H9R6</accession>